<keyword evidence="4" id="KW-1185">Reference proteome</keyword>
<dbReference type="EMBL" id="CP048836">
    <property type="protein sequence ID" value="QID17410.1"/>
    <property type="molecule type" value="Genomic_DNA"/>
</dbReference>
<dbReference type="RefSeq" id="WP_173764574.1">
    <property type="nucleotide sequence ID" value="NZ_CP048836.1"/>
</dbReference>
<dbReference type="Gene3D" id="3.90.10.10">
    <property type="entry name" value="Cytochrome C3"/>
    <property type="match status" value="7"/>
</dbReference>
<evidence type="ECO:0000256" key="1">
    <source>
        <dbReference type="ARBA" id="ARBA00022729"/>
    </source>
</evidence>
<keyword evidence="1 2" id="KW-0732">Signal</keyword>
<organism evidence="3 4">
    <name type="scientific">Nitrogeniibacter mangrovi</name>
    <dbReference type="NCBI Taxonomy" id="2016596"/>
    <lineage>
        <taxon>Bacteria</taxon>
        <taxon>Pseudomonadati</taxon>
        <taxon>Pseudomonadota</taxon>
        <taxon>Betaproteobacteria</taxon>
        <taxon>Rhodocyclales</taxon>
        <taxon>Zoogloeaceae</taxon>
        <taxon>Nitrogeniibacter</taxon>
    </lineage>
</organism>
<protein>
    <submittedName>
        <fullName evidence="3">Cytochrome C</fullName>
    </submittedName>
</protein>
<evidence type="ECO:0000256" key="2">
    <source>
        <dbReference type="SAM" id="SignalP"/>
    </source>
</evidence>
<dbReference type="SUPFAM" id="SSF48695">
    <property type="entry name" value="Multiheme cytochromes"/>
    <property type="match status" value="3"/>
</dbReference>
<name>A0A6C1B549_9RHOO</name>
<sequence length="579" mass="66247">MRVLFVLLCLMGWAPLAASQSIESIIMPGELIAGHAKLEANCENCHVRFKKKEQDRLCRDCHKPIRADIAAKRGYHGRLKPQPCRNCHTDHEGRNARIVHLDTKTFDHHLTDYALAGKHTTVKCTSCHLPGKKHRDAPGQCVDCHRKDDTHKGGLGPKCADCHDARDWKRTRFDHDTTDFKLRGGHTQPACTDCHANNRFKDTPTQCVACHRDDDPHKGRYGEKCASCHQDSDWKRLSFDHDRDTRYDLIGRHAQVKCDSCHTGSLYRDKLATRCVSCHRSDDPHKGALGEQCENCHAEWSWKRTRFDHAKTDFPLLGKHLNTQCESCHKTARYKDAPTRCVACHADDDKHKKRFGDKCDSCHGADDWKTIRFDHDRDTQYPLRARHRQVTCESCHTGFLYEVKLEQTCVSCHKTDDVHKGQLGARCDQCHAEDDWKRTGFDHGRSRFPLLGRHQVARCADCHKAATYRDAPTACVSCHREDDVHKQTLGPKCESCHNARDWRLWDFDHDKTDFRLDGAHRKVRCSGCHRQPVDKAITLATSCVSCHAGDDVHEGAFGKRCERCHVSERFTDVSALHQR</sequence>
<evidence type="ECO:0000313" key="3">
    <source>
        <dbReference type="EMBL" id="QID17410.1"/>
    </source>
</evidence>
<gene>
    <name evidence="3" type="ORF">G3580_06975</name>
</gene>
<reference evidence="3" key="1">
    <citation type="submission" date="2020-02" db="EMBL/GenBank/DDBJ databases">
        <title>Nitrogenibacter mangrovi gen. nov., sp. nov. isolated from mangrove sediment, a denitrifying betaproteobacterium.</title>
        <authorList>
            <person name="Liao H."/>
            <person name="Tian Y."/>
        </authorList>
    </citation>
    <scope>NUCLEOTIDE SEQUENCE [LARGE SCALE GENOMIC DNA]</scope>
    <source>
        <strain evidence="3">M9-3-2</strain>
    </source>
</reference>
<proteinExistence type="predicted"/>
<feature type="chain" id="PRO_5025593606" evidence="2">
    <location>
        <begin position="20"/>
        <end position="579"/>
    </location>
</feature>
<feature type="signal peptide" evidence="2">
    <location>
        <begin position="1"/>
        <end position="19"/>
    </location>
</feature>
<accession>A0A6C1B549</accession>
<dbReference type="InterPro" id="IPR036280">
    <property type="entry name" value="Multihaem_cyt_sf"/>
</dbReference>
<dbReference type="Proteomes" id="UP000501991">
    <property type="component" value="Chromosome"/>
</dbReference>
<dbReference type="InterPro" id="IPR051829">
    <property type="entry name" value="Multiheme_Cytochr_ET"/>
</dbReference>
<dbReference type="PANTHER" id="PTHR35038">
    <property type="entry name" value="DISSIMILATORY SULFITE REDUCTASE SIRA"/>
    <property type="match status" value="1"/>
</dbReference>
<dbReference type="AlphaFoldDB" id="A0A6C1B549"/>
<dbReference type="KEGG" id="azq:G3580_06975"/>
<evidence type="ECO:0000313" key="4">
    <source>
        <dbReference type="Proteomes" id="UP000501991"/>
    </source>
</evidence>